<evidence type="ECO:0000313" key="3">
    <source>
        <dbReference type="Proteomes" id="UP001623349"/>
    </source>
</evidence>
<feature type="region of interest" description="Disordered" evidence="1">
    <location>
        <begin position="1"/>
        <end position="33"/>
    </location>
</feature>
<name>A0ABQ0F403_APOSI</name>
<evidence type="ECO:0000256" key="1">
    <source>
        <dbReference type="SAM" id="MobiDB-lite"/>
    </source>
</evidence>
<accession>A0ABQ0F403</accession>
<dbReference type="EMBL" id="BAAFST010000009">
    <property type="protein sequence ID" value="GAB1294018.1"/>
    <property type="molecule type" value="Genomic_DNA"/>
</dbReference>
<reference evidence="2 3" key="1">
    <citation type="submission" date="2024-08" db="EMBL/GenBank/DDBJ databases">
        <title>The draft genome of Apodemus speciosus.</title>
        <authorList>
            <person name="Nabeshima K."/>
            <person name="Suzuki S."/>
            <person name="Onuma M."/>
        </authorList>
    </citation>
    <scope>NUCLEOTIDE SEQUENCE [LARGE SCALE GENOMIC DNA]</scope>
    <source>
        <strain evidence="2">IB14-021</strain>
    </source>
</reference>
<protein>
    <submittedName>
        <fullName evidence="2">Uncharacterized protein</fullName>
    </submittedName>
</protein>
<sequence>MGAFVVASIDPAKSQKAPSPSPRSQLPTSSSAGELPLECWGSLHGNRRCPHSLLPKTKGQDDFNEEKCLLYKSDDLSLVPRISVMGGESRLPKGGDTKT</sequence>
<evidence type="ECO:0000313" key="2">
    <source>
        <dbReference type="EMBL" id="GAB1294018.1"/>
    </source>
</evidence>
<keyword evidence="3" id="KW-1185">Reference proteome</keyword>
<proteinExistence type="predicted"/>
<dbReference type="Proteomes" id="UP001623349">
    <property type="component" value="Unassembled WGS sequence"/>
</dbReference>
<comment type="caution">
    <text evidence="2">The sequence shown here is derived from an EMBL/GenBank/DDBJ whole genome shotgun (WGS) entry which is preliminary data.</text>
</comment>
<feature type="compositionally biased region" description="Low complexity" evidence="1">
    <location>
        <begin position="11"/>
        <end position="25"/>
    </location>
</feature>
<organism evidence="2 3">
    <name type="scientific">Apodemus speciosus</name>
    <name type="common">Large Japanese field mouse</name>
    <dbReference type="NCBI Taxonomy" id="105296"/>
    <lineage>
        <taxon>Eukaryota</taxon>
        <taxon>Metazoa</taxon>
        <taxon>Chordata</taxon>
        <taxon>Craniata</taxon>
        <taxon>Vertebrata</taxon>
        <taxon>Euteleostomi</taxon>
        <taxon>Mammalia</taxon>
        <taxon>Eutheria</taxon>
        <taxon>Euarchontoglires</taxon>
        <taxon>Glires</taxon>
        <taxon>Rodentia</taxon>
        <taxon>Myomorpha</taxon>
        <taxon>Muroidea</taxon>
        <taxon>Muridae</taxon>
        <taxon>Murinae</taxon>
        <taxon>Apodemus</taxon>
    </lineage>
</organism>
<gene>
    <name evidence="2" type="ORF">APTSU1_000925100</name>
</gene>